<evidence type="ECO:0000313" key="2">
    <source>
        <dbReference type="EMBL" id="KAF9965705.1"/>
    </source>
</evidence>
<feature type="region of interest" description="Disordered" evidence="1">
    <location>
        <begin position="23"/>
        <end position="59"/>
    </location>
</feature>
<feature type="region of interest" description="Disordered" evidence="1">
    <location>
        <begin position="250"/>
        <end position="270"/>
    </location>
</feature>
<evidence type="ECO:0000313" key="3">
    <source>
        <dbReference type="Proteomes" id="UP000738359"/>
    </source>
</evidence>
<feature type="compositionally biased region" description="Polar residues" evidence="1">
    <location>
        <begin position="23"/>
        <end position="33"/>
    </location>
</feature>
<sequence>MDHGNIVALNHISVIIPEARSSVDQGSSLSATDEQYEETANEHLACSSDPTSNGKSDVKTQAAVPEIAVVSKSSIARRWYFKTDSTTDVHEDERRFLSTTCQGGSVHQVYQQEGLYDIILGLSSDALNVDLIETLTLRIAGDRGHSIAPSELIRKQDLKAMCGHAKGLVKWGFDLQLAPSKFCNSFIIEMEFRQSEEGSSTVEPGHLDLHFMELHASVNKHFGRGDDPVSGKNLILQLWDITSSNDVGIDGTTDAGTSAGNNPHANAPPQNPFKLSRSCGILQTVYQPDILDLVMYTVSVSWDGSQVALLDSMIASHHKSLFAVYRHDHSRHLESKSPSGLTHSTDYQHCTELNNFVGCGKFHVTTTSSQETLKEVFVAYTDRTIHIFNVAQKWALLRTIPLNIVMTWRLCCYGRFSAGCVGKRLAWSNGDNTSTWDMERGTLISLSVVKDRRSARLGELNTLASREASHAISDDGTMLALLCNSVLSVSEISSGTEVQSAKLPEGYSVNDEVWFIRNDTQLLVQTSRSDASYNRGRHALILNVNGLVITDRILMPAAYIDVVKSPGADDQFYAYHGSRLRRIRLEDCIIQPYSRLNRHSCDSTCSDNLVDFTTLHTEYTAENGLQFKAILQNVDGDDVVVVKVTSVDGVKACKRLFTVDRSKVSKGVFLDKLHRLLVVSPLSIVVWSLPKTVDGELNLIYCGNIMDGSWRLCPHQQLYWSDKMVTDSPSSACI</sequence>
<proteinExistence type="predicted"/>
<dbReference type="AlphaFoldDB" id="A0A9P6JA46"/>
<dbReference type="SUPFAM" id="SSF82171">
    <property type="entry name" value="DPP6 N-terminal domain-like"/>
    <property type="match status" value="1"/>
</dbReference>
<keyword evidence="3" id="KW-1185">Reference proteome</keyword>
<dbReference type="Proteomes" id="UP000738359">
    <property type="component" value="Unassembled WGS sequence"/>
</dbReference>
<protein>
    <submittedName>
        <fullName evidence="2">Uncharacterized protein</fullName>
    </submittedName>
</protein>
<dbReference type="EMBL" id="JAAAHY010000229">
    <property type="protein sequence ID" value="KAF9965705.1"/>
    <property type="molecule type" value="Genomic_DNA"/>
</dbReference>
<reference evidence="2" key="1">
    <citation type="journal article" date="2020" name="Fungal Divers.">
        <title>Resolving the Mortierellaceae phylogeny through synthesis of multi-gene phylogenetics and phylogenomics.</title>
        <authorList>
            <person name="Vandepol N."/>
            <person name="Liber J."/>
            <person name="Desiro A."/>
            <person name="Na H."/>
            <person name="Kennedy M."/>
            <person name="Barry K."/>
            <person name="Grigoriev I.V."/>
            <person name="Miller A.N."/>
            <person name="O'Donnell K."/>
            <person name="Stajich J.E."/>
            <person name="Bonito G."/>
        </authorList>
    </citation>
    <scope>NUCLEOTIDE SEQUENCE</scope>
    <source>
        <strain evidence="2">CK1249</strain>
    </source>
</reference>
<feature type="compositionally biased region" description="Low complexity" evidence="1">
    <location>
        <begin position="259"/>
        <end position="268"/>
    </location>
</feature>
<gene>
    <name evidence="2" type="ORF">BGZ70_004285</name>
</gene>
<comment type="caution">
    <text evidence="2">The sequence shown here is derived from an EMBL/GenBank/DDBJ whole genome shotgun (WGS) entry which is preliminary data.</text>
</comment>
<name>A0A9P6JA46_MORAP</name>
<dbReference type="OrthoDB" id="2449358at2759"/>
<organism evidence="2 3">
    <name type="scientific">Mortierella alpina</name>
    <name type="common">Oleaginous fungus</name>
    <name type="synonym">Mortierella renispora</name>
    <dbReference type="NCBI Taxonomy" id="64518"/>
    <lineage>
        <taxon>Eukaryota</taxon>
        <taxon>Fungi</taxon>
        <taxon>Fungi incertae sedis</taxon>
        <taxon>Mucoromycota</taxon>
        <taxon>Mortierellomycotina</taxon>
        <taxon>Mortierellomycetes</taxon>
        <taxon>Mortierellales</taxon>
        <taxon>Mortierellaceae</taxon>
        <taxon>Mortierella</taxon>
    </lineage>
</organism>
<evidence type="ECO:0000256" key="1">
    <source>
        <dbReference type="SAM" id="MobiDB-lite"/>
    </source>
</evidence>
<accession>A0A9P6JA46</accession>